<dbReference type="InterPro" id="IPR036291">
    <property type="entry name" value="NAD(P)-bd_dom_sf"/>
</dbReference>
<organism evidence="2 3">
    <name type="scientific">Azospirillum oryzae</name>
    <dbReference type="NCBI Taxonomy" id="286727"/>
    <lineage>
        <taxon>Bacteria</taxon>
        <taxon>Pseudomonadati</taxon>
        <taxon>Pseudomonadota</taxon>
        <taxon>Alphaproteobacteria</taxon>
        <taxon>Rhodospirillales</taxon>
        <taxon>Azospirillaceae</taxon>
        <taxon>Azospirillum</taxon>
    </lineage>
</organism>
<dbReference type="PANTHER" id="PTHR43677">
    <property type="entry name" value="SHORT-CHAIN DEHYDROGENASE/REDUCTASE"/>
    <property type="match status" value="1"/>
</dbReference>
<dbReference type="OrthoDB" id="9788224at2"/>
<evidence type="ECO:0000259" key="1">
    <source>
        <dbReference type="SMART" id="SM00829"/>
    </source>
</evidence>
<dbReference type="SMART" id="SM00829">
    <property type="entry name" value="PKS_ER"/>
    <property type="match status" value="1"/>
</dbReference>
<dbReference type="SUPFAM" id="SSF50129">
    <property type="entry name" value="GroES-like"/>
    <property type="match status" value="1"/>
</dbReference>
<evidence type="ECO:0000313" key="2">
    <source>
        <dbReference type="EMBL" id="SMF36305.1"/>
    </source>
</evidence>
<dbReference type="EMBL" id="FXAK01000002">
    <property type="protein sequence ID" value="SMF36305.1"/>
    <property type="molecule type" value="Genomic_DNA"/>
</dbReference>
<dbReference type="AlphaFoldDB" id="A0A1X7EM32"/>
<protein>
    <submittedName>
        <fullName evidence="2">NADPH:quinone reductase</fullName>
    </submittedName>
</protein>
<dbReference type="InterPro" id="IPR013149">
    <property type="entry name" value="ADH-like_C"/>
</dbReference>
<sequence length="308" mass="32791">MRAAVITERGVAPVIAEFPEPQPRDGAVLIDVDTVGLGGWDVLGAYRLGIQYPCVIRGEGVGRTADGRRVYFGERSVQPYGAWAERTLVPTEEVWEVPDGVDDKLAIVMGIAGTGALVPLEQANIQKGERVLVLGATGTLGQIALQLARHLGAGRVVAAARNERALARLVERGIADAAVRLGGEDDVAALKAEAGEGFDVVLDLVCGTPMLAALKATRWGARIFTIGTGAGREVKLDIADLLFRSLSCIGTGQRPPADRRAIWERLLVIAREQAITVDYADYRFDQANEAWAAQTAGPHAKITAAIPR</sequence>
<dbReference type="SUPFAM" id="SSF51735">
    <property type="entry name" value="NAD(P)-binding Rossmann-fold domains"/>
    <property type="match status" value="1"/>
</dbReference>
<dbReference type="InterPro" id="IPR011032">
    <property type="entry name" value="GroES-like_sf"/>
</dbReference>
<proteinExistence type="predicted"/>
<dbReference type="InterPro" id="IPR020843">
    <property type="entry name" value="ER"/>
</dbReference>
<evidence type="ECO:0000313" key="3">
    <source>
        <dbReference type="Proteomes" id="UP000192936"/>
    </source>
</evidence>
<feature type="domain" description="Enoyl reductase (ER)" evidence="1">
    <location>
        <begin position="10"/>
        <end position="304"/>
    </location>
</feature>
<dbReference type="Gene3D" id="3.90.180.10">
    <property type="entry name" value="Medium-chain alcohol dehydrogenases, catalytic domain"/>
    <property type="match status" value="1"/>
</dbReference>
<gene>
    <name evidence="2" type="ORF">SAMN02982917_1861</name>
</gene>
<dbReference type="STRING" id="286727.SAMN02982917_1861"/>
<dbReference type="InterPro" id="IPR051397">
    <property type="entry name" value="Zn-ADH-like_protein"/>
</dbReference>
<dbReference type="Pfam" id="PF00107">
    <property type="entry name" value="ADH_zinc_N"/>
    <property type="match status" value="1"/>
</dbReference>
<dbReference type="GO" id="GO:0016491">
    <property type="term" value="F:oxidoreductase activity"/>
    <property type="evidence" value="ECO:0007669"/>
    <property type="project" value="InterPro"/>
</dbReference>
<reference evidence="2 3" key="1">
    <citation type="submission" date="2017-04" db="EMBL/GenBank/DDBJ databases">
        <authorList>
            <person name="Afonso C.L."/>
            <person name="Miller P.J."/>
            <person name="Scott M.A."/>
            <person name="Spackman E."/>
            <person name="Goraichik I."/>
            <person name="Dimitrov K.M."/>
            <person name="Suarez D.L."/>
            <person name="Swayne D.E."/>
        </authorList>
    </citation>
    <scope>NUCLEOTIDE SEQUENCE [LARGE SCALE GENOMIC DNA]</scope>
    <source>
        <strain evidence="2 3">A2P</strain>
    </source>
</reference>
<dbReference type="PANTHER" id="PTHR43677:SF11">
    <property type="entry name" value="ZINC-CONTAINING ALCOHOL DEHYDROGENASE"/>
    <property type="match status" value="1"/>
</dbReference>
<accession>A0A1X7EM32</accession>
<dbReference type="RefSeq" id="WP_085084447.1">
    <property type="nucleotide sequence ID" value="NZ_FXAK01000002.1"/>
</dbReference>
<dbReference type="Proteomes" id="UP000192936">
    <property type="component" value="Unassembled WGS sequence"/>
</dbReference>
<name>A0A1X7EM32_9PROT</name>